<reference evidence="1" key="1">
    <citation type="submission" date="2023-03" db="EMBL/GenBank/DDBJ databases">
        <title>Massive genome expansion in bonnet fungi (Mycena s.s.) driven by repeated elements and novel gene families across ecological guilds.</title>
        <authorList>
            <consortium name="Lawrence Berkeley National Laboratory"/>
            <person name="Harder C.B."/>
            <person name="Miyauchi S."/>
            <person name="Viragh M."/>
            <person name="Kuo A."/>
            <person name="Thoen E."/>
            <person name="Andreopoulos B."/>
            <person name="Lu D."/>
            <person name="Skrede I."/>
            <person name="Drula E."/>
            <person name="Henrissat B."/>
            <person name="Morin E."/>
            <person name="Kohler A."/>
            <person name="Barry K."/>
            <person name="LaButti K."/>
            <person name="Morin E."/>
            <person name="Salamov A."/>
            <person name="Lipzen A."/>
            <person name="Mereny Z."/>
            <person name="Hegedus B."/>
            <person name="Baldrian P."/>
            <person name="Stursova M."/>
            <person name="Weitz H."/>
            <person name="Taylor A."/>
            <person name="Grigoriev I.V."/>
            <person name="Nagy L.G."/>
            <person name="Martin F."/>
            <person name="Kauserud H."/>
        </authorList>
    </citation>
    <scope>NUCLEOTIDE SEQUENCE</scope>
    <source>
        <strain evidence="1">CBHHK188m</strain>
    </source>
</reference>
<protein>
    <submittedName>
        <fullName evidence="1">Uncharacterized protein</fullName>
    </submittedName>
</protein>
<accession>A0AAD7HFR6</accession>
<dbReference type="AlphaFoldDB" id="A0AAD7HFR6"/>
<gene>
    <name evidence="1" type="ORF">DFH07DRAFT_314348</name>
</gene>
<comment type="caution">
    <text evidence="1">The sequence shown here is derived from an EMBL/GenBank/DDBJ whole genome shotgun (WGS) entry which is preliminary data.</text>
</comment>
<sequence>MPSQIVPDILRLIFEIAARADRRTALNLVLVSHLVESWIDVVLYSTIRLSRQRTANNFLRTIETSTSKSGAFFSTHVKSLCILFDMPMNQVVKITSICRGIQNLTTWFLPTSHAGSPTIPLAQCMFSLRPRKLSAWHGVLRSPDPHFGLPFFNQVTHLTVVNIWEEWTTWPGFVLPALTHLSLDFTFGSRTLPEDELVLISQAVATILGTCAHVCICGLRIDQPADSSTITGMLARLSDPRVVLFRHHEPFQIREAHSDAEARIWAMLDAAVERRRAGGGHIVVTIGRV</sequence>
<dbReference type="EMBL" id="JARJLG010000292">
    <property type="protein sequence ID" value="KAJ7719440.1"/>
    <property type="molecule type" value="Genomic_DNA"/>
</dbReference>
<proteinExistence type="predicted"/>
<dbReference type="Proteomes" id="UP001215280">
    <property type="component" value="Unassembled WGS sequence"/>
</dbReference>
<keyword evidence="2" id="KW-1185">Reference proteome</keyword>
<name>A0AAD7HFR6_9AGAR</name>
<evidence type="ECO:0000313" key="1">
    <source>
        <dbReference type="EMBL" id="KAJ7719440.1"/>
    </source>
</evidence>
<evidence type="ECO:0000313" key="2">
    <source>
        <dbReference type="Proteomes" id="UP001215280"/>
    </source>
</evidence>
<organism evidence="1 2">
    <name type="scientific">Mycena maculata</name>
    <dbReference type="NCBI Taxonomy" id="230809"/>
    <lineage>
        <taxon>Eukaryota</taxon>
        <taxon>Fungi</taxon>
        <taxon>Dikarya</taxon>
        <taxon>Basidiomycota</taxon>
        <taxon>Agaricomycotina</taxon>
        <taxon>Agaricomycetes</taxon>
        <taxon>Agaricomycetidae</taxon>
        <taxon>Agaricales</taxon>
        <taxon>Marasmiineae</taxon>
        <taxon>Mycenaceae</taxon>
        <taxon>Mycena</taxon>
    </lineage>
</organism>